<evidence type="ECO:0000313" key="6">
    <source>
        <dbReference type="Proteomes" id="UP000019335"/>
    </source>
</evidence>
<evidence type="ECO:0000256" key="3">
    <source>
        <dbReference type="SAM" id="Phobius"/>
    </source>
</evidence>
<evidence type="ECO:0000259" key="4">
    <source>
        <dbReference type="PROSITE" id="PS51085"/>
    </source>
</evidence>
<keyword evidence="3" id="KW-0812">Transmembrane</keyword>
<dbReference type="Gene3D" id="3.10.20.30">
    <property type="match status" value="1"/>
</dbReference>
<keyword evidence="3" id="KW-1133">Transmembrane helix</keyword>
<proteinExistence type="predicted"/>
<dbReference type="EMBL" id="AZIL01000352">
    <property type="protein sequence ID" value="EWM28195.1"/>
    <property type="molecule type" value="Genomic_DNA"/>
</dbReference>
<gene>
    <name evidence="5" type="ORF">Naga_100004g135</name>
</gene>
<dbReference type="InterPro" id="IPR001041">
    <property type="entry name" value="2Fe-2S_ferredoxin-type"/>
</dbReference>
<dbReference type="GO" id="GO:0051537">
    <property type="term" value="F:2 iron, 2 sulfur cluster binding"/>
    <property type="evidence" value="ECO:0007669"/>
    <property type="project" value="UniProtKB-KW"/>
</dbReference>
<comment type="caution">
    <text evidence="5">The sequence shown here is derived from an EMBL/GenBank/DDBJ whole genome shotgun (WGS) entry which is preliminary data.</text>
</comment>
<keyword evidence="1" id="KW-0408">Iron</keyword>
<dbReference type="InterPro" id="IPR036010">
    <property type="entry name" value="2Fe-2S_ferredoxin-like_sf"/>
</dbReference>
<keyword evidence="1" id="KW-0001">2Fe-2S</keyword>
<name>W7TM71_9STRA</name>
<keyword evidence="6" id="KW-1185">Reference proteome</keyword>
<dbReference type="AlphaFoldDB" id="W7TM71"/>
<dbReference type="InterPro" id="IPR012675">
    <property type="entry name" value="Beta-grasp_dom_sf"/>
</dbReference>
<dbReference type="SUPFAM" id="SSF54292">
    <property type="entry name" value="2Fe-2S ferredoxin-like"/>
    <property type="match status" value="1"/>
</dbReference>
<dbReference type="Pfam" id="PF00111">
    <property type="entry name" value="Fer2"/>
    <property type="match status" value="1"/>
</dbReference>
<evidence type="ECO:0000313" key="5">
    <source>
        <dbReference type="EMBL" id="EWM28195.1"/>
    </source>
</evidence>
<dbReference type="PROSITE" id="PS51085">
    <property type="entry name" value="2FE2S_FER_2"/>
    <property type="match status" value="1"/>
</dbReference>
<protein>
    <submittedName>
        <fullName evidence="5">Ferredoxin</fullName>
    </submittedName>
</protein>
<dbReference type="Proteomes" id="UP000019335">
    <property type="component" value="Chromosome 5"/>
</dbReference>
<feature type="domain" description="2Fe-2S ferredoxin-type" evidence="4">
    <location>
        <begin position="54"/>
        <end position="158"/>
    </location>
</feature>
<organism evidence="5 6">
    <name type="scientific">Nannochloropsis gaditana</name>
    <dbReference type="NCBI Taxonomy" id="72520"/>
    <lineage>
        <taxon>Eukaryota</taxon>
        <taxon>Sar</taxon>
        <taxon>Stramenopiles</taxon>
        <taxon>Ochrophyta</taxon>
        <taxon>Eustigmatophyceae</taxon>
        <taxon>Eustigmatales</taxon>
        <taxon>Monodopsidaceae</taxon>
        <taxon>Nannochloropsis</taxon>
    </lineage>
</organism>
<keyword evidence="2" id="KW-0411">Iron-sulfur</keyword>
<keyword evidence="3" id="KW-0472">Membrane</keyword>
<feature type="transmembrane region" description="Helical" evidence="3">
    <location>
        <begin position="6"/>
        <end position="26"/>
    </location>
</feature>
<dbReference type="OrthoDB" id="203070at2759"/>
<evidence type="ECO:0000256" key="1">
    <source>
        <dbReference type="ARBA" id="ARBA00022714"/>
    </source>
</evidence>
<keyword evidence="1" id="KW-0479">Metal-binding</keyword>
<reference evidence="5 6" key="1">
    <citation type="journal article" date="2014" name="Mol. Plant">
        <title>Chromosome Scale Genome Assembly and Transcriptome Profiling of Nannochloropsis gaditana in Nitrogen Depletion.</title>
        <authorList>
            <person name="Corteggiani Carpinelli E."/>
            <person name="Telatin A."/>
            <person name="Vitulo N."/>
            <person name="Forcato C."/>
            <person name="D'Angelo M."/>
            <person name="Schiavon R."/>
            <person name="Vezzi A."/>
            <person name="Giacometti G.M."/>
            <person name="Morosinotto T."/>
            <person name="Valle G."/>
        </authorList>
    </citation>
    <scope>NUCLEOTIDE SEQUENCE [LARGE SCALE GENOMIC DNA]</scope>
    <source>
        <strain evidence="5 6">B-31</strain>
    </source>
</reference>
<evidence type="ECO:0000256" key="2">
    <source>
        <dbReference type="ARBA" id="ARBA00023014"/>
    </source>
</evidence>
<sequence>MRGILRFAITMVMITTTVAFFVPVLLTTHKQSRRVGVMTMLGMFGKKSAGGNKKTFTVTVQQKFYKNAELEVEAGAPVNLRKELMKNKIDIYPLQGKIYNCGGGGQCGTCAIQIIKGAKNLNPKSPVEVKALGGKKGDDIRLACCTRASGDVTVKTKP</sequence>
<accession>W7TM71</accession>